<dbReference type="EMBL" id="CP017822">
    <property type="protein sequence ID" value="APA12539.1"/>
    <property type="molecule type" value="Genomic_DNA"/>
</dbReference>
<name>A0A1D9QCD2_SCLS1</name>
<feature type="region of interest" description="Disordered" evidence="1">
    <location>
        <begin position="59"/>
        <end position="98"/>
    </location>
</feature>
<dbReference type="OrthoDB" id="4156714at2759"/>
<protein>
    <submittedName>
        <fullName evidence="2">Uncharacterized protein</fullName>
    </submittedName>
</protein>
<organism evidence="2 3">
    <name type="scientific">Sclerotinia sclerotiorum (strain ATCC 18683 / 1980 / Ss-1)</name>
    <name type="common">White mold</name>
    <name type="synonym">Whetzelinia sclerotiorum</name>
    <dbReference type="NCBI Taxonomy" id="665079"/>
    <lineage>
        <taxon>Eukaryota</taxon>
        <taxon>Fungi</taxon>
        <taxon>Dikarya</taxon>
        <taxon>Ascomycota</taxon>
        <taxon>Pezizomycotina</taxon>
        <taxon>Leotiomycetes</taxon>
        <taxon>Helotiales</taxon>
        <taxon>Sclerotiniaceae</taxon>
        <taxon>Sclerotinia</taxon>
    </lineage>
</organism>
<accession>A0A1D9QCD2</accession>
<gene>
    <name evidence="2" type="ORF">sscle_09g073090</name>
</gene>
<evidence type="ECO:0000313" key="3">
    <source>
        <dbReference type="Proteomes" id="UP000177798"/>
    </source>
</evidence>
<sequence>MNSVSLKDRDHLHQGRECQSQILQRSARPKSSLAAIGSIQAEPESFSMAQRVSMDIQQPSLDPKTQGHEEEELSVRMRKTTHRIQRNEQRTDQGEPFSLTGTIRTRFSNLITNTSAIISNERRQPQLYRNLNNADQQPHANDDRQKCVSGAKEADEAIKLKGEFDGQLENNNQTHLARERQSERRVREDQHRIEDSEDVARALRAKIEQLESEKQELKSHKLALESEKQELDFEKQAIEEKHNTFILKQQETTFSHMAGSRWAPVEDSKVMEDLGRLKRDMRSWAKKVSSNDMDAVLKSLDKRRLRNALEHVVVFEHGELPQGLSSRKVPALLLSALLAHDIYTTIFRDPFFFLGIVDLGGGYEKTLFRQGLEETYRQGLASDEEDTHVWRSHTLRLFLPPMKTGTSEGGRKMHARTEYMIENEAYRQALNFLHGAAKHLIEDDQLRENIFSIYREAAIISYNLWTRRTKLVCYTLHDGMGSRLLFHPNSKDMTAHSSVDYGSHADQLKGRPISIILHPCLMVYGTDDGKDYHQGRVWAPAEVWLDSRKPSAE</sequence>
<feature type="region of interest" description="Disordered" evidence="1">
    <location>
        <begin position="163"/>
        <end position="194"/>
    </location>
</feature>
<reference evidence="3" key="1">
    <citation type="journal article" date="2017" name="Genome Biol. Evol.">
        <title>The complete genome sequence of the phytopathogenic fungus Sclerotinia sclerotiorum reveals insights into the genome architecture of broad host range pathogens.</title>
        <authorList>
            <person name="Derbyshire M."/>
            <person name="Denton-Giles M."/>
            <person name="Hegedus D."/>
            <person name="Seifbarghy S."/>
            <person name="Rollins J."/>
            <person name="van Kan J."/>
            <person name="Seidl M.F."/>
            <person name="Faino L."/>
            <person name="Mbengue M."/>
            <person name="Navaud O."/>
            <person name="Raffaele S."/>
            <person name="Hammond-Kosack K."/>
            <person name="Heard S."/>
            <person name="Oliver R."/>
        </authorList>
    </citation>
    <scope>NUCLEOTIDE SEQUENCE [LARGE SCALE GENOMIC DNA]</scope>
    <source>
        <strain evidence="3">ATCC 18683 / 1980 / Ss-1</strain>
    </source>
</reference>
<dbReference type="Proteomes" id="UP000177798">
    <property type="component" value="Chromosome 9"/>
</dbReference>
<feature type="compositionally biased region" description="Basic and acidic residues" evidence="1">
    <location>
        <begin position="176"/>
        <end position="194"/>
    </location>
</feature>
<evidence type="ECO:0000313" key="2">
    <source>
        <dbReference type="EMBL" id="APA12539.1"/>
    </source>
</evidence>
<evidence type="ECO:0000256" key="1">
    <source>
        <dbReference type="SAM" id="MobiDB-lite"/>
    </source>
</evidence>
<dbReference type="AlphaFoldDB" id="A0A1D9QCD2"/>
<dbReference type="VEuPathDB" id="FungiDB:sscle_09g073090"/>
<proteinExistence type="predicted"/>